<dbReference type="InterPro" id="IPR020845">
    <property type="entry name" value="AMP-binding_CS"/>
</dbReference>
<reference evidence="2 3" key="1">
    <citation type="submission" date="2024-07" db="EMBL/GenBank/DDBJ databases">
        <title>Section-level genome sequencing and comparative genomics of Aspergillus sections Usti and Cavernicolus.</title>
        <authorList>
            <consortium name="Lawrence Berkeley National Laboratory"/>
            <person name="Nybo J.L."/>
            <person name="Vesth T.C."/>
            <person name="Theobald S."/>
            <person name="Frisvad J.C."/>
            <person name="Larsen T.O."/>
            <person name="Kjaerboelling I."/>
            <person name="Rothschild-Mancinelli K."/>
            <person name="Lyhne E.K."/>
            <person name="Kogle M.E."/>
            <person name="Barry K."/>
            <person name="Clum A."/>
            <person name="Na H."/>
            <person name="Ledsgaard L."/>
            <person name="Lin J."/>
            <person name="Lipzen A."/>
            <person name="Kuo A."/>
            <person name="Riley R."/>
            <person name="Mondo S."/>
            <person name="LaButti K."/>
            <person name="Haridas S."/>
            <person name="Pangalinan J."/>
            <person name="Salamov A.A."/>
            <person name="Simmons B.A."/>
            <person name="Magnuson J.K."/>
            <person name="Chen J."/>
            <person name="Drula E."/>
            <person name="Henrissat B."/>
            <person name="Wiebenga A."/>
            <person name="Lubbers R.J."/>
            <person name="Gomes A.C."/>
            <person name="Macurrencykelacurrency M.R."/>
            <person name="Stajich J."/>
            <person name="Grigoriev I.V."/>
            <person name="Mortensen U.H."/>
            <person name="De vries R.P."/>
            <person name="Baker S.E."/>
            <person name="Andersen M.R."/>
        </authorList>
    </citation>
    <scope>NUCLEOTIDE SEQUENCE [LARGE SCALE GENOMIC DNA]</scope>
    <source>
        <strain evidence="2 3">CBS 756.74</strain>
    </source>
</reference>
<dbReference type="Pfam" id="PF00501">
    <property type="entry name" value="AMP-binding"/>
    <property type="match status" value="1"/>
</dbReference>
<dbReference type="Gene3D" id="3.40.50.12780">
    <property type="entry name" value="N-terminal domain of ligase-like"/>
    <property type="match status" value="1"/>
</dbReference>
<sequence length="697" mass="77346">MDCGKIPRTLWEHDSPTDTEMYAFMKSINCNFESFQDLYNYSVQNRPAFYDQLFRWASLIHEGSYDTVIDEHAPIDSIPIWFRGVRLNWAENILFSRDISDPSDHRGTRTKSNDRTAVTEIREGNTDVRHVSWAQLRHNAGRLAAVLKARGLRQADRVIVIGANSQETLLVFLATTWLGGIFSSISTDMGTNGIWQRASQVNPKFIFFDDAAVYNGKTVDLRPKVKALLTRLRTCTNLCAAIVTPRFDEPKDISSIPGAETLPDFLNSTTTAAVPSFVRIPFHDPFLICYSSGTTGNPKAIVHSVGGVLLNLLKEGRLHQSTSADSITLQYTTTSWIMYVLQLDTLIPGGRVILYDGSPLIPDLTTLLQILAEQRVTKFGTSPRWMLEMAKNNISPRERVDLSALKVVTSTGMVLSDEMFEWFYDLGFPRHTHLINMSGGTDIAGCFGVGNPLTPVYVGGTQGPSLGVPISVFDSQCEDTAGVPVPPGVAGELVVTAAFPNMPCFFWGDAPPSGAATAGSKYHSSYFNRFEHVWTHGDFCIIHPTTTNIHFLGRSDGVLNPSGIRFGSSEIYAVIEAYFSNQVADSLCVGQRRSGDDDERVLLFLLMRKGQPLTRDLTKQIQSTIAKALSKRHTPKYIFETPEIPMTVNGKKVEVPVKQIVSGHRVKPSASLANPHSLEFYYKFVHVEELDRPLGKL</sequence>
<dbReference type="NCBIfam" id="TIGR01217">
    <property type="entry name" value="ac_ac_CoA_syn"/>
    <property type="match status" value="1"/>
</dbReference>
<dbReference type="InterPro" id="IPR000873">
    <property type="entry name" value="AMP-dep_synth/lig_dom"/>
</dbReference>
<evidence type="ECO:0000313" key="2">
    <source>
        <dbReference type="EMBL" id="KAL2845107.1"/>
    </source>
</evidence>
<protein>
    <submittedName>
        <fullName evidence="2">Acetoacetyl-CoA synthase</fullName>
    </submittedName>
</protein>
<dbReference type="PROSITE" id="PS00455">
    <property type="entry name" value="AMP_BINDING"/>
    <property type="match status" value="1"/>
</dbReference>
<evidence type="ECO:0000313" key="3">
    <source>
        <dbReference type="Proteomes" id="UP001610444"/>
    </source>
</evidence>
<dbReference type="InterPro" id="IPR005914">
    <property type="entry name" value="Acac_CoA_synth"/>
</dbReference>
<dbReference type="InterPro" id="IPR042099">
    <property type="entry name" value="ANL_N_sf"/>
</dbReference>
<dbReference type="SUPFAM" id="SSF56801">
    <property type="entry name" value="Acetyl-CoA synthetase-like"/>
    <property type="match status" value="1"/>
</dbReference>
<keyword evidence="3" id="KW-1185">Reference proteome</keyword>
<dbReference type="PANTHER" id="PTHR42921">
    <property type="entry name" value="ACETOACETYL-COA SYNTHETASE"/>
    <property type="match status" value="1"/>
</dbReference>
<dbReference type="GeneID" id="98158413"/>
<dbReference type="Proteomes" id="UP001610444">
    <property type="component" value="Unassembled WGS sequence"/>
</dbReference>
<dbReference type="InterPro" id="IPR045851">
    <property type="entry name" value="AMP-bd_C_sf"/>
</dbReference>
<proteinExistence type="predicted"/>
<feature type="domain" description="AMP-dependent synthetase/ligase" evidence="1">
    <location>
        <begin position="111"/>
        <end position="496"/>
    </location>
</feature>
<dbReference type="EMBL" id="JBFXLR010000038">
    <property type="protein sequence ID" value="KAL2845107.1"/>
    <property type="molecule type" value="Genomic_DNA"/>
</dbReference>
<comment type="caution">
    <text evidence="2">The sequence shown here is derived from an EMBL/GenBank/DDBJ whole genome shotgun (WGS) entry which is preliminary data.</text>
</comment>
<gene>
    <name evidence="2" type="ORF">BJX68DRAFT_256902</name>
</gene>
<evidence type="ECO:0000259" key="1">
    <source>
        <dbReference type="Pfam" id="PF00501"/>
    </source>
</evidence>
<accession>A0ABR4JYF8</accession>
<dbReference type="PANTHER" id="PTHR42921:SF4">
    <property type="entry name" value="ACETOACETYL-COA SYNTHASE (AFU_ORTHOLOGUE AFUA_8G04770)"/>
    <property type="match status" value="1"/>
</dbReference>
<dbReference type="RefSeq" id="XP_070896464.1">
    <property type="nucleotide sequence ID" value="XM_071043249.1"/>
</dbReference>
<organism evidence="2 3">
    <name type="scientific">Aspergillus pseudodeflectus</name>
    <dbReference type="NCBI Taxonomy" id="176178"/>
    <lineage>
        <taxon>Eukaryota</taxon>
        <taxon>Fungi</taxon>
        <taxon>Dikarya</taxon>
        <taxon>Ascomycota</taxon>
        <taxon>Pezizomycotina</taxon>
        <taxon>Eurotiomycetes</taxon>
        <taxon>Eurotiomycetidae</taxon>
        <taxon>Eurotiales</taxon>
        <taxon>Aspergillaceae</taxon>
        <taxon>Aspergillus</taxon>
        <taxon>Aspergillus subgen. Nidulantes</taxon>
    </lineage>
</organism>
<name>A0ABR4JYF8_9EURO</name>
<dbReference type="Gene3D" id="3.30.300.30">
    <property type="match status" value="1"/>
</dbReference>